<dbReference type="PANTHER" id="PTHR22835">
    <property type="entry name" value="ZINC FINGER FYVE DOMAIN CONTAINING PROTEIN"/>
    <property type="match status" value="1"/>
</dbReference>
<proteinExistence type="inferred from homology"/>
<accession>A0A835Q4P4</accession>
<dbReference type="Proteomes" id="UP000636800">
    <property type="component" value="Chromosome 10"/>
</dbReference>
<comment type="similarity">
    <text evidence="1">Belongs to the 'GDSL' lipolytic enzyme family.</text>
</comment>
<dbReference type="Gene3D" id="3.40.50.1110">
    <property type="entry name" value="SGNH hydrolase"/>
    <property type="match status" value="1"/>
</dbReference>
<feature type="chain" id="PRO_5032903739" evidence="5">
    <location>
        <begin position="22"/>
        <end position="383"/>
    </location>
</feature>
<evidence type="ECO:0000256" key="4">
    <source>
        <dbReference type="ARBA" id="ARBA00023180"/>
    </source>
</evidence>
<feature type="signal peptide" evidence="5">
    <location>
        <begin position="1"/>
        <end position="21"/>
    </location>
</feature>
<dbReference type="CDD" id="cd01837">
    <property type="entry name" value="SGNH_plant_lipase_like"/>
    <property type="match status" value="1"/>
</dbReference>
<keyword evidence="4" id="KW-0325">Glycoprotein</keyword>
<dbReference type="AlphaFoldDB" id="A0A835Q4P4"/>
<organism evidence="6 7">
    <name type="scientific">Vanilla planifolia</name>
    <name type="common">Vanilla</name>
    <dbReference type="NCBI Taxonomy" id="51239"/>
    <lineage>
        <taxon>Eukaryota</taxon>
        <taxon>Viridiplantae</taxon>
        <taxon>Streptophyta</taxon>
        <taxon>Embryophyta</taxon>
        <taxon>Tracheophyta</taxon>
        <taxon>Spermatophyta</taxon>
        <taxon>Magnoliopsida</taxon>
        <taxon>Liliopsida</taxon>
        <taxon>Asparagales</taxon>
        <taxon>Orchidaceae</taxon>
        <taxon>Vanilloideae</taxon>
        <taxon>Vanilleae</taxon>
        <taxon>Vanilla</taxon>
    </lineage>
</organism>
<protein>
    <submittedName>
        <fullName evidence="6">Uncharacterized protein</fullName>
    </submittedName>
</protein>
<reference evidence="6 7" key="1">
    <citation type="journal article" date="2020" name="Nat. Food">
        <title>A phased Vanilla planifolia genome enables genetic improvement of flavour and production.</title>
        <authorList>
            <person name="Hasing T."/>
            <person name="Tang H."/>
            <person name="Brym M."/>
            <person name="Khazi F."/>
            <person name="Huang T."/>
            <person name="Chambers A.H."/>
        </authorList>
    </citation>
    <scope>NUCLEOTIDE SEQUENCE [LARGE SCALE GENOMIC DNA]</scope>
    <source>
        <tissue evidence="6">Leaf</tissue>
    </source>
</reference>
<evidence type="ECO:0000313" key="6">
    <source>
        <dbReference type="EMBL" id="KAG0464116.1"/>
    </source>
</evidence>
<evidence type="ECO:0000256" key="3">
    <source>
        <dbReference type="ARBA" id="ARBA00022801"/>
    </source>
</evidence>
<evidence type="ECO:0000256" key="2">
    <source>
        <dbReference type="ARBA" id="ARBA00022729"/>
    </source>
</evidence>
<dbReference type="PANTHER" id="PTHR22835:SF663">
    <property type="entry name" value="LIPASE-LIKE"/>
    <property type="match status" value="1"/>
</dbReference>
<comment type="caution">
    <text evidence="6">The sequence shown here is derived from an EMBL/GenBank/DDBJ whole genome shotgun (WGS) entry which is preliminary data.</text>
</comment>
<dbReference type="Pfam" id="PF00657">
    <property type="entry name" value="Lipase_GDSL"/>
    <property type="match status" value="1"/>
</dbReference>
<dbReference type="InterPro" id="IPR035669">
    <property type="entry name" value="SGNH_plant_lipase-like"/>
</dbReference>
<dbReference type="SUPFAM" id="SSF52266">
    <property type="entry name" value="SGNH hydrolase"/>
    <property type="match status" value="1"/>
</dbReference>
<keyword evidence="7" id="KW-1185">Reference proteome</keyword>
<keyword evidence="2 5" id="KW-0732">Signal</keyword>
<evidence type="ECO:0000256" key="5">
    <source>
        <dbReference type="SAM" id="SignalP"/>
    </source>
</evidence>
<dbReference type="InterPro" id="IPR001087">
    <property type="entry name" value="GDSL"/>
</dbReference>
<evidence type="ECO:0000256" key="1">
    <source>
        <dbReference type="ARBA" id="ARBA00008668"/>
    </source>
</evidence>
<dbReference type="InterPro" id="IPR036514">
    <property type="entry name" value="SGNH_hydro_sf"/>
</dbReference>
<dbReference type="GO" id="GO:0016788">
    <property type="term" value="F:hydrolase activity, acting on ester bonds"/>
    <property type="evidence" value="ECO:0007669"/>
    <property type="project" value="InterPro"/>
</dbReference>
<dbReference type="EMBL" id="JADCNL010000010">
    <property type="protein sequence ID" value="KAG0464116.1"/>
    <property type="molecule type" value="Genomic_DNA"/>
</dbReference>
<evidence type="ECO:0000313" key="7">
    <source>
        <dbReference type="Proteomes" id="UP000636800"/>
    </source>
</evidence>
<name>A0A835Q4P4_VANPL</name>
<keyword evidence="3" id="KW-0378">Hydrolase</keyword>
<gene>
    <name evidence="6" type="ORF">HPP92_020185</name>
</gene>
<sequence length="383" mass="42695">MALWISFFLLTLLYFPQGTKSCFSSIFSFGDSIADTGNLLYSLHGRHHVSRLPYGSTFFHHPTGRFSDGRLIVDFIAEAMGMPFLRPFLPGPGEGGFRRGVNFAVGGATALETGYFRKMGPVTWTNLSLEVQLDWFKGLLPSLCSTDSECKDLLSSSLFLAGEIGGNDYNYQFELAVPFHEIKSSIPTVIKAISDMINVLVDLGARYLVVPGNFPIGCNAAFLTRFQSSKEGDYNPETGCINWLNEFAEYHNAILKQELQRLRLLHPHATIIYADYYNALMSQIKGETGLSRVPLAACCGGGGPYNYNYNVECGDWNSTVCDDPSSYIYWDGVHLTEAAYRVIARGIIEGPFSFPPLKEICKDMETLYIGSSWDSHQQNKQFK</sequence>